<gene>
    <name evidence="2" type="ORF">EF834_00230</name>
</gene>
<sequence length="111" mass="11574">MAELYTALGVSRPQLESNSARGVGSNAQIFRPDVPGMNKIRAAAAVASLGVLLFVGGLFVGGGVAQANPPSPDPLAGWPEPLRALVVALSEPLVDVWNFFVDISYLIMLGL</sequence>
<name>A0A438B4N2_9NOCA</name>
<organism evidence="2 3">
    <name type="scientific">Rhodococcus spongiicola</name>
    <dbReference type="NCBI Taxonomy" id="2487352"/>
    <lineage>
        <taxon>Bacteria</taxon>
        <taxon>Bacillati</taxon>
        <taxon>Actinomycetota</taxon>
        <taxon>Actinomycetes</taxon>
        <taxon>Mycobacteriales</taxon>
        <taxon>Nocardiaceae</taxon>
        <taxon>Rhodococcus</taxon>
    </lineage>
</organism>
<dbReference type="RefSeq" id="WP_164874029.1">
    <property type="nucleotide sequence ID" value="NZ_RKLN01000001.1"/>
</dbReference>
<accession>A0A438B4N2</accession>
<evidence type="ECO:0000256" key="1">
    <source>
        <dbReference type="SAM" id="Phobius"/>
    </source>
</evidence>
<feature type="transmembrane region" description="Helical" evidence="1">
    <location>
        <begin position="40"/>
        <end position="64"/>
    </location>
</feature>
<reference evidence="2 3" key="1">
    <citation type="submission" date="2018-11" db="EMBL/GenBank/DDBJ databases">
        <title>Rhodococcus spongicola sp. nov. and Rhodococcus xishaensis sp. nov. from marine sponges.</title>
        <authorList>
            <person name="Li L."/>
            <person name="Lin H.W."/>
        </authorList>
    </citation>
    <scope>NUCLEOTIDE SEQUENCE [LARGE SCALE GENOMIC DNA]</scope>
    <source>
        <strain evidence="2 3">LHW50502</strain>
    </source>
</reference>
<keyword evidence="3" id="KW-1185">Reference proteome</keyword>
<proteinExistence type="predicted"/>
<dbReference type="Proteomes" id="UP000284333">
    <property type="component" value="Unassembled WGS sequence"/>
</dbReference>
<evidence type="ECO:0000313" key="2">
    <source>
        <dbReference type="EMBL" id="RVW05955.1"/>
    </source>
</evidence>
<dbReference type="AlphaFoldDB" id="A0A438B4N2"/>
<keyword evidence="1" id="KW-0472">Membrane</keyword>
<dbReference type="EMBL" id="RKLN01000001">
    <property type="protein sequence ID" value="RVW05955.1"/>
    <property type="molecule type" value="Genomic_DNA"/>
</dbReference>
<comment type="caution">
    <text evidence="2">The sequence shown here is derived from an EMBL/GenBank/DDBJ whole genome shotgun (WGS) entry which is preliminary data.</text>
</comment>
<protein>
    <submittedName>
        <fullName evidence="2">Uncharacterized protein</fullName>
    </submittedName>
</protein>
<evidence type="ECO:0000313" key="3">
    <source>
        <dbReference type="Proteomes" id="UP000284333"/>
    </source>
</evidence>
<keyword evidence="1" id="KW-0812">Transmembrane</keyword>
<keyword evidence="1" id="KW-1133">Transmembrane helix</keyword>